<accession>A0A4D7JIJ9</accession>
<sequence>MKRVLIIFIFLNIAGWNIQAQQMPMYSQYMFNGSAINPAYAGSQDAFYASILWREQWVGMEGAPSTQTLSIHSPLKNQKIAIGGLLYQDQIGVTTNRAIIPQFTYRIPSDKGIMSFGLQAGVINYDADYSEISSTDPAFRNVTINSWKPTFGFGIYYYTDKFYLGASMPQMNEIYIDDTNDSSQAVLTSHAFITGGYVFDINADFKLKPHLLIKYANGSPLGFDMNVTGIFRDVLWTGVSYRYQESITGLLKLQVSSGLQFGYSYDFMTNKDWRLYSSGTHELMLSYRFSFDKNTTVTPKYF</sequence>
<keyword evidence="2" id="KW-1185">Reference proteome</keyword>
<name>A0A4D7JIJ9_9BACT</name>
<dbReference type="Pfam" id="PF11751">
    <property type="entry name" value="PorP_SprF"/>
    <property type="match status" value="1"/>
</dbReference>
<dbReference type="InterPro" id="IPR019861">
    <property type="entry name" value="PorP/SprF_Bacteroidetes"/>
</dbReference>
<evidence type="ECO:0008006" key="3">
    <source>
        <dbReference type="Google" id="ProtNLM"/>
    </source>
</evidence>
<dbReference type="KEGG" id="fpf:DCC35_08700"/>
<evidence type="ECO:0000313" key="2">
    <source>
        <dbReference type="Proteomes" id="UP000298616"/>
    </source>
</evidence>
<evidence type="ECO:0000313" key="1">
    <source>
        <dbReference type="EMBL" id="QCK14813.1"/>
    </source>
</evidence>
<dbReference type="NCBIfam" id="TIGR03519">
    <property type="entry name" value="T9SS_PorP_fam"/>
    <property type="match status" value="1"/>
</dbReference>
<dbReference type="AlphaFoldDB" id="A0A4D7JIJ9"/>
<gene>
    <name evidence="1" type="ORF">DCC35_08700</name>
</gene>
<protein>
    <recommendedName>
        <fullName evidence="3">Type IX secretion system membrane protein, PorP/SprF family</fullName>
    </recommendedName>
</protein>
<proteinExistence type="predicted"/>
<reference evidence="1 2" key="1">
    <citation type="submission" date="2018-04" db="EMBL/GenBank/DDBJ databases">
        <title>Complete genome uncultured novel isolate.</title>
        <authorList>
            <person name="Merlino G."/>
        </authorList>
    </citation>
    <scope>NUCLEOTIDE SEQUENCE [LARGE SCALE GENOMIC DNA]</scope>
    <source>
        <strain evidence="2">R1DC9</strain>
    </source>
</reference>
<dbReference type="RefSeq" id="WP_137090400.1">
    <property type="nucleotide sequence ID" value="NZ_CP028923.1"/>
</dbReference>
<dbReference type="OrthoDB" id="1114455at2"/>
<dbReference type="EMBL" id="CP028923">
    <property type="protein sequence ID" value="QCK14813.1"/>
    <property type="molecule type" value="Genomic_DNA"/>
</dbReference>
<dbReference type="Proteomes" id="UP000298616">
    <property type="component" value="Chromosome"/>
</dbReference>
<organism evidence="1 2">
    <name type="scientific">Mangrovivirga cuniculi</name>
    <dbReference type="NCBI Taxonomy" id="2715131"/>
    <lineage>
        <taxon>Bacteria</taxon>
        <taxon>Pseudomonadati</taxon>
        <taxon>Bacteroidota</taxon>
        <taxon>Cytophagia</taxon>
        <taxon>Cytophagales</taxon>
        <taxon>Mangrovivirgaceae</taxon>
        <taxon>Mangrovivirga</taxon>
    </lineage>
</organism>